<keyword evidence="5" id="KW-1278">Translocase</keyword>
<feature type="transmembrane region" description="Helical" evidence="5">
    <location>
        <begin position="450"/>
        <end position="476"/>
    </location>
</feature>
<evidence type="ECO:0000256" key="6">
    <source>
        <dbReference type="RuleBase" id="RU000320"/>
    </source>
</evidence>
<feature type="domain" description="NADH:quinone oxidoreductase/Mrp antiporter transmembrane" evidence="7">
    <location>
        <begin position="138"/>
        <end position="423"/>
    </location>
</feature>
<dbReference type="GO" id="GO:0042773">
    <property type="term" value="P:ATP synthesis coupled electron transport"/>
    <property type="evidence" value="ECO:0007669"/>
    <property type="project" value="InterPro"/>
</dbReference>
<dbReference type="GO" id="GO:0048038">
    <property type="term" value="F:quinone binding"/>
    <property type="evidence" value="ECO:0007669"/>
    <property type="project" value="UniProtKB-KW"/>
</dbReference>
<dbReference type="eggNOG" id="COG1007">
    <property type="taxonomic scope" value="Bacteria"/>
</dbReference>
<comment type="caution">
    <text evidence="8">The sequence shown here is derived from an EMBL/GenBank/DDBJ whole genome shotgun (WGS) entry which is preliminary data.</text>
</comment>
<feature type="transmembrane region" description="Helical" evidence="5">
    <location>
        <begin position="20"/>
        <end position="42"/>
    </location>
</feature>
<dbReference type="InterPro" id="IPR010096">
    <property type="entry name" value="NADH-Q_OxRdtase_suN/2"/>
</dbReference>
<dbReference type="GO" id="GO:0012505">
    <property type="term" value="C:endomembrane system"/>
    <property type="evidence" value="ECO:0007669"/>
    <property type="project" value="UniProtKB-SubCell"/>
</dbReference>
<feature type="transmembrane region" description="Helical" evidence="5">
    <location>
        <begin position="174"/>
        <end position="201"/>
    </location>
</feature>
<dbReference type="GO" id="GO:0050136">
    <property type="term" value="F:NADH dehydrogenase (quinone) (non-electrogenic) activity"/>
    <property type="evidence" value="ECO:0007669"/>
    <property type="project" value="UniProtKB-UniRule"/>
</dbReference>
<evidence type="ECO:0000256" key="5">
    <source>
        <dbReference type="HAMAP-Rule" id="MF_00445"/>
    </source>
</evidence>
<evidence type="ECO:0000259" key="7">
    <source>
        <dbReference type="Pfam" id="PF00361"/>
    </source>
</evidence>
<keyword evidence="5" id="KW-1003">Cell membrane</keyword>
<dbReference type="HAMAP" id="MF_00445">
    <property type="entry name" value="NDH1_NuoN_1"/>
    <property type="match status" value="1"/>
</dbReference>
<keyword evidence="4 5" id="KW-0472">Membrane</keyword>
<comment type="similarity">
    <text evidence="5">Belongs to the complex I subunit 2 family.</text>
</comment>
<feature type="transmembrane region" description="Helical" evidence="5">
    <location>
        <begin position="400"/>
        <end position="430"/>
    </location>
</feature>
<gene>
    <name evidence="5 8" type="primary">nuoN</name>
    <name evidence="8" type="ORF">GORHZ_125_00980</name>
</gene>
<feature type="transmembrane region" description="Helical" evidence="5">
    <location>
        <begin position="49"/>
        <end position="71"/>
    </location>
</feature>
<feature type="transmembrane region" description="Helical" evidence="5">
    <location>
        <begin position="336"/>
        <end position="357"/>
    </location>
</feature>
<comment type="subcellular location">
    <subcellularLocation>
        <location evidence="5">Cell membrane</location>
        <topology evidence="5">Multi-pass membrane protein</topology>
    </subcellularLocation>
    <subcellularLocation>
        <location evidence="1">Endomembrane system</location>
        <topology evidence="1">Multi-pass membrane protein</topology>
    </subcellularLocation>
    <subcellularLocation>
        <location evidence="6">Membrane</location>
        <topology evidence="6">Multi-pass membrane protein</topology>
    </subcellularLocation>
</comment>
<keyword evidence="5" id="KW-0874">Quinone</keyword>
<dbReference type="Pfam" id="PF00361">
    <property type="entry name" value="Proton_antipo_M"/>
    <property type="match status" value="1"/>
</dbReference>
<evidence type="ECO:0000256" key="1">
    <source>
        <dbReference type="ARBA" id="ARBA00004127"/>
    </source>
</evidence>
<dbReference type="EC" id="7.1.1.-" evidence="5"/>
<feature type="transmembrane region" description="Helical" evidence="5">
    <location>
        <begin position="91"/>
        <end position="109"/>
    </location>
</feature>
<evidence type="ECO:0000256" key="3">
    <source>
        <dbReference type="ARBA" id="ARBA00022989"/>
    </source>
</evidence>
<feature type="transmembrane region" description="Helical" evidence="5">
    <location>
        <begin position="245"/>
        <end position="269"/>
    </location>
</feature>
<keyword evidence="5" id="KW-0813">Transport</keyword>
<sequence length="483" mass="48545">MGEGMTGELAMTGGVSMGYGALVPEAFLMGGAILTLLVGSYLPLRRQPIVTVVAVAAAIGSAVAAVVAVVADPMARTVFDGTYALDAASTVIRVAAPLATTVVLLLARADLNGSPRESETVTLLLLATLGTVVLAGAHDVMIVITGYLLATVPLYALIGLRTGRLGAEASLKTYLLGALLGVTLMFGAAVLAAVGGGTAYAQLTAGLGDAPKAAVAIGFVAVLAGLLFKVGAVPGHFWVPDAAQGASVSVAAFLTTVPKLGALVAVARLVALVEPVLRADLAVAAFAAATMVLGTFAAFWQNDVRRLLGWSTVSQAGFLLLPAAAIGTAPKALAPLLVYAVFYAITNLALFSTVAALPDRREIPDWRSAGARHPVLVGVVIAGLLSIVGTPPTLVFVGKISAFTAAAAAGLVWLVVVAVVASVASLFYALRWIAPTVRRADADSTDDRAVPLPAVVALTLGVLVVAGGVAAIPILAADLTLAA</sequence>
<accession>K6WXD3</accession>
<keyword evidence="3 5" id="KW-1133">Transmembrane helix</keyword>
<dbReference type="GO" id="GO:0005886">
    <property type="term" value="C:plasma membrane"/>
    <property type="evidence" value="ECO:0007669"/>
    <property type="project" value="UniProtKB-SubCell"/>
</dbReference>
<feature type="transmembrane region" description="Helical" evidence="5">
    <location>
        <begin position="144"/>
        <end position="162"/>
    </location>
</feature>
<feature type="transmembrane region" description="Helical" evidence="5">
    <location>
        <begin position="213"/>
        <end position="233"/>
    </location>
</feature>
<evidence type="ECO:0000256" key="2">
    <source>
        <dbReference type="ARBA" id="ARBA00022692"/>
    </source>
</evidence>
<name>K6WXD3_9ACTN</name>
<keyword evidence="5" id="KW-0520">NAD</keyword>
<dbReference type="EMBL" id="BAHC01000125">
    <property type="protein sequence ID" value="GAB91214.1"/>
    <property type="molecule type" value="Genomic_DNA"/>
</dbReference>
<protein>
    <recommendedName>
        <fullName evidence="5">NADH-quinone oxidoreductase subunit N</fullName>
        <ecNumber evidence="5">7.1.1.-</ecNumber>
    </recommendedName>
    <alternativeName>
        <fullName evidence="5">NADH dehydrogenase I subunit N</fullName>
    </alternativeName>
    <alternativeName>
        <fullName evidence="5">NDH-1 subunit N</fullName>
    </alternativeName>
</protein>
<organism evidence="8 9">
    <name type="scientific">Gordonia rhizosphera NBRC 16068</name>
    <dbReference type="NCBI Taxonomy" id="1108045"/>
    <lineage>
        <taxon>Bacteria</taxon>
        <taxon>Bacillati</taxon>
        <taxon>Actinomycetota</taxon>
        <taxon>Actinomycetes</taxon>
        <taxon>Mycobacteriales</taxon>
        <taxon>Gordoniaceae</taxon>
        <taxon>Gordonia</taxon>
    </lineage>
</organism>
<comment type="subunit">
    <text evidence="5">NDH-1 is composed of 14 different subunits. Subunits NuoA, H, J, K, L, M, N constitute the membrane sector of the complex.</text>
</comment>
<dbReference type="Proteomes" id="UP000008363">
    <property type="component" value="Unassembled WGS sequence"/>
</dbReference>
<reference evidence="8 9" key="1">
    <citation type="submission" date="2012-08" db="EMBL/GenBank/DDBJ databases">
        <title>Whole genome shotgun sequence of Gordonia rhizosphera NBRC 16068.</title>
        <authorList>
            <person name="Takarada H."/>
            <person name="Isaki S."/>
            <person name="Hosoyama A."/>
            <person name="Tsuchikane K."/>
            <person name="Katsumata H."/>
            <person name="Baba S."/>
            <person name="Ohji S."/>
            <person name="Yamazaki S."/>
            <person name="Fujita N."/>
        </authorList>
    </citation>
    <scope>NUCLEOTIDE SEQUENCE [LARGE SCALE GENOMIC DNA]</scope>
    <source>
        <strain evidence="8 9">NBRC 16068</strain>
    </source>
</reference>
<comment type="catalytic activity">
    <reaction evidence="5">
        <text>a quinone + NADH + 5 H(+)(in) = a quinol + NAD(+) + 4 H(+)(out)</text>
        <dbReference type="Rhea" id="RHEA:57888"/>
        <dbReference type="ChEBI" id="CHEBI:15378"/>
        <dbReference type="ChEBI" id="CHEBI:24646"/>
        <dbReference type="ChEBI" id="CHEBI:57540"/>
        <dbReference type="ChEBI" id="CHEBI:57945"/>
        <dbReference type="ChEBI" id="CHEBI:132124"/>
    </reaction>
</comment>
<dbReference type="STRING" id="1108045.GORHZ_125_00980"/>
<dbReference type="AlphaFoldDB" id="K6WXD3"/>
<keyword evidence="9" id="KW-1185">Reference proteome</keyword>
<dbReference type="GO" id="GO:0008137">
    <property type="term" value="F:NADH dehydrogenase (ubiquinone) activity"/>
    <property type="evidence" value="ECO:0007669"/>
    <property type="project" value="InterPro"/>
</dbReference>
<proteinExistence type="inferred from homology"/>
<dbReference type="PANTHER" id="PTHR22773">
    <property type="entry name" value="NADH DEHYDROGENASE"/>
    <property type="match status" value="1"/>
</dbReference>
<comment type="function">
    <text evidence="5">NDH-1 shuttles electrons from NADH, via FMN and iron-sulfur (Fe-S) centers, to quinones in the respiratory chain. The immediate electron acceptor for the enzyme in this species is believed to be a menaquinone. Couples the redox reaction to proton translocation (for every two electrons transferred, four hydrogen ions are translocated across the cytoplasmic membrane), and thus conserves the redox energy in a proton gradient.</text>
</comment>
<feature type="transmembrane region" description="Helical" evidence="5">
    <location>
        <begin position="307"/>
        <end position="330"/>
    </location>
</feature>
<evidence type="ECO:0000313" key="9">
    <source>
        <dbReference type="Proteomes" id="UP000008363"/>
    </source>
</evidence>
<keyword evidence="2 5" id="KW-0812">Transmembrane</keyword>
<feature type="transmembrane region" description="Helical" evidence="5">
    <location>
        <begin position="281"/>
        <end position="300"/>
    </location>
</feature>
<evidence type="ECO:0000313" key="8">
    <source>
        <dbReference type="EMBL" id="GAB91214.1"/>
    </source>
</evidence>
<feature type="transmembrane region" description="Helical" evidence="5">
    <location>
        <begin position="121"/>
        <end position="138"/>
    </location>
</feature>
<evidence type="ECO:0000256" key="4">
    <source>
        <dbReference type="ARBA" id="ARBA00023136"/>
    </source>
</evidence>
<dbReference type="InterPro" id="IPR001750">
    <property type="entry name" value="ND/Mrp_TM"/>
</dbReference>
<feature type="transmembrane region" description="Helical" evidence="5">
    <location>
        <begin position="369"/>
        <end position="388"/>
    </location>
</feature>